<dbReference type="NCBIfam" id="TIGR02453">
    <property type="entry name" value="TIGR02453 family protein"/>
    <property type="match status" value="1"/>
</dbReference>
<protein>
    <submittedName>
        <fullName evidence="1">Uncharacterized protein (TIGR02453 family)</fullName>
    </submittedName>
</protein>
<reference evidence="1 2" key="1">
    <citation type="submission" date="2017-10" db="EMBL/GenBank/DDBJ databases">
        <title>Sequencing the genomes of 1000 actinobacteria strains.</title>
        <authorList>
            <person name="Klenk H.-P."/>
        </authorList>
    </citation>
    <scope>NUCLEOTIDE SEQUENCE [LARGE SCALE GENOMIC DNA]</scope>
    <source>
        <strain evidence="1 2">DSM 21838</strain>
    </source>
</reference>
<dbReference type="AlphaFoldDB" id="A0A2A9ERA8"/>
<name>A0A2A9ERA8_9MICO</name>
<dbReference type="OrthoDB" id="9794241at2"/>
<dbReference type="PIRSF" id="PIRSF028451">
    <property type="entry name" value="UCP028451"/>
    <property type="match status" value="1"/>
</dbReference>
<accession>A0A2A9ERA8</accession>
<dbReference type="PANTHER" id="PTHR36452">
    <property type="entry name" value="CHROMOSOME 12, WHOLE GENOME SHOTGUN SEQUENCE"/>
    <property type="match status" value="1"/>
</dbReference>
<dbReference type="InterPro" id="IPR012808">
    <property type="entry name" value="CHP02453"/>
</dbReference>
<organism evidence="1 2">
    <name type="scientific">Georgenia soli</name>
    <dbReference type="NCBI Taxonomy" id="638953"/>
    <lineage>
        <taxon>Bacteria</taxon>
        <taxon>Bacillati</taxon>
        <taxon>Actinomycetota</taxon>
        <taxon>Actinomycetes</taxon>
        <taxon>Micrococcales</taxon>
        <taxon>Bogoriellaceae</taxon>
        <taxon>Georgenia</taxon>
    </lineage>
</organism>
<sequence length="211" mass="23270">MADFTGFPAWGPQFYAELERHNTRDFWAANKERWEHDVQGPMRALVAALEPEFGPAVVFRPYRDLRFARDRSPYKTHQGATAGPAPALGYYVALDADGLTVGGGFRAHSPAQTDRFRNAVASDAGAALEGIVSSLVGRGYVIEGAALKTRPRGYPADHPRIDLLRRKELMAVTNVGTPEWLPTPEALDHVQQMWGELRPLADWVVAHVGPD</sequence>
<dbReference type="Pfam" id="PF09365">
    <property type="entry name" value="DUF2461"/>
    <property type="match status" value="1"/>
</dbReference>
<dbReference type="RefSeq" id="WP_098484935.1">
    <property type="nucleotide sequence ID" value="NZ_PDJI01000004.1"/>
</dbReference>
<dbReference type="PANTHER" id="PTHR36452:SF1">
    <property type="entry name" value="DUF2461 DOMAIN-CONTAINING PROTEIN"/>
    <property type="match status" value="1"/>
</dbReference>
<dbReference type="EMBL" id="PDJI01000004">
    <property type="protein sequence ID" value="PFG41126.1"/>
    <property type="molecule type" value="Genomic_DNA"/>
</dbReference>
<comment type="caution">
    <text evidence="1">The sequence shown here is derived from an EMBL/GenBank/DDBJ whole genome shotgun (WGS) entry which is preliminary data.</text>
</comment>
<proteinExistence type="predicted"/>
<dbReference type="InterPro" id="IPR015996">
    <property type="entry name" value="UCP028451"/>
</dbReference>
<gene>
    <name evidence="1" type="ORF">ATJ97_3674</name>
</gene>
<keyword evidence="2" id="KW-1185">Reference proteome</keyword>
<evidence type="ECO:0000313" key="2">
    <source>
        <dbReference type="Proteomes" id="UP000222106"/>
    </source>
</evidence>
<evidence type="ECO:0000313" key="1">
    <source>
        <dbReference type="EMBL" id="PFG41126.1"/>
    </source>
</evidence>
<dbReference type="Proteomes" id="UP000222106">
    <property type="component" value="Unassembled WGS sequence"/>
</dbReference>